<evidence type="ECO:0000313" key="6">
    <source>
        <dbReference type="EMBL" id="ATX83081.1"/>
    </source>
</evidence>
<evidence type="ECO:0000259" key="5">
    <source>
        <dbReference type="PROSITE" id="PS51186"/>
    </source>
</evidence>
<dbReference type="InterPro" id="IPR006464">
    <property type="entry name" value="AcTrfase_RimI/Ard1"/>
</dbReference>
<dbReference type="PANTHER" id="PTHR43420:SF44">
    <property type="entry name" value="ACETYLTRANSFERASE YPEA"/>
    <property type="match status" value="1"/>
</dbReference>
<evidence type="ECO:0000256" key="3">
    <source>
        <dbReference type="ARBA" id="ARBA00022679"/>
    </source>
</evidence>
<name>A0A2K8LAZ7_9PROT</name>
<dbReference type="KEGG" id="mfn:Ga0123462_2247"/>
<keyword evidence="2" id="KW-0963">Cytoplasm</keyword>
<keyword evidence="3 6" id="KW-0808">Transferase</keyword>
<dbReference type="InterPro" id="IPR016181">
    <property type="entry name" value="Acyl_CoA_acyltransferase"/>
</dbReference>
<protein>
    <submittedName>
        <fullName evidence="6">Ribosomal-protein-alanine N-acetyltransferase</fullName>
        <ecNumber evidence="6">2.3.1.128</ecNumber>
    </submittedName>
</protein>
<keyword evidence="7" id="KW-1185">Reference proteome</keyword>
<organism evidence="6 7">
    <name type="scientific">Mariprofundus ferrinatatus</name>
    <dbReference type="NCBI Taxonomy" id="1921087"/>
    <lineage>
        <taxon>Bacteria</taxon>
        <taxon>Pseudomonadati</taxon>
        <taxon>Pseudomonadota</taxon>
        <taxon>Candidatius Mariprofundia</taxon>
        <taxon>Mariprofundales</taxon>
        <taxon>Mariprofundaceae</taxon>
        <taxon>Mariprofundus</taxon>
    </lineage>
</organism>
<dbReference type="Pfam" id="PF00583">
    <property type="entry name" value="Acetyltransf_1"/>
    <property type="match status" value="1"/>
</dbReference>
<evidence type="ECO:0000256" key="1">
    <source>
        <dbReference type="ARBA" id="ARBA00005395"/>
    </source>
</evidence>
<keyword evidence="4 6" id="KW-0012">Acyltransferase</keyword>
<dbReference type="InterPro" id="IPR050680">
    <property type="entry name" value="YpeA/RimI_acetyltransf"/>
</dbReference>
<dbReference type="EMBL" id="CP018800">
    <property type="protein sequence ID" value="ATX83081.1"/>
    <property type="molecule type" value="Genomic_DNA"/>
</dbReference>
<dbReference type="CDD" id="cd04301">
    <property type="entry name" value="NAT_SF"/>
    <property type="match status" value="1"/>
</dbReference>
<dbReference type="PROSITE" id="PS51186">
    <property type="entry name" value="GNAT"/>
    <property type="match status" value="1"/>
</dbReference>
<proteinExistence type="inferred from homology"/>
<dbReference type="Gene3D" id="3.40.630.30">
    <property type="match status" value="1"/>
</dbReference>
<dbReference type="SUPFAM" id="SSF55729">
    <property type="entry name" value="Acyl-CoA N-acyltransferases (Nat)"/>
    <property type="match status" value="1"/>
</dbReference>
<dbReference type="Proteomes" id="UP000231637">
    <property type="component" value="Chromosome"/>
</dbReference>
<dbReference type="GO" id="GO:0008080">
    <property type="term" value="F:N-acetyltransferase activity"/>
    <property type="evidence" value="ECO:0007669"/>
    <property type="project" value="InterPro"/>
</dbReference>
<dbReference type="NCBIfam" id="TIGR01575">
    <property type="entry name" value="rimI"/>
    <property type="match status" value="1"/>
</dbReference>
<accession>A0A2K8LAZ7</accession>
<feature type="domain" description="N-acetyltransferase" evidence="5">
    <location>
        <begin position="23"/>
        <end position="168"/>
    </location>
</feature>
<evidence type="ECO:0000256" key="4">
    <source>
        <dbReference type="ARBA" id="ARBA00023315"/>
    </source>
</evidence>
<comment type="similarity">
    <text evidence="1">Belongs to the acetyltransferase family. RimI subfamily.</text>
</comment>
<dbReference type="InterPro" id="IPR000182">
    <property type="entry name" value="GNAT_dom"/>
</dbReference>
<dbReference type="PANTHER" id="PTHR43420">
    <property type="entry name" value="ACETYLTRANSFERASE"/>
    <property type="match status" value="1"/>
</dbReference>
<dbReference type="OrthoDB" id="9796919at2"/>
<reference evidence="6 7" key="1">
    <citation type="submission" date="2016-12" db="EMBL/GenBank/DDBJ databases">
        <title>Isolation and genomic insights into novel planktonic Zetaproteobacteria from stratified waters of the Chesapeake Bay.</title>
        <authorList>
            <person name="McAllister S.M."/>
            <person name="Kato S."/>
            <person name="Chan C.S."/>
            <person name="Chiu B.K."/>
            <person name="Field E.K."/>
        </authorList>
    </citation>
    <scope>NUCLEOTIDE SEQUENCE [LARGE SCALE GENOMIC DNA]</scope>
    <source>
        <strain evidence="6 7">CP-8</strain>
    </source>
</reference>
<evidence type="ECO:0000256" key="2">
    <source>
        <dbReference type="ARBA" id="ARBA00022490"/>
    </source>
</evidence>
<gene>
    <name evidence="6" type="ORF">Ga0123462_2247</name>
</gene>
<evidence type="ECO:0000313" key="7">
    <source>
        <dbReference type="Proteomes" id="UP000231637"/>
    </source>
</evidence>
<sequence>MSVSRKVAAGKSRWSYLNLPDRYSLRSGGIEDLDAVYRLSRESFDSSWSYESLYSALETGYDLIICERGHELAGYLLSMSILDETQIMQIAVGEQFRRRGLAEAMTQALIESSSGIAVIMLEVRVSNAAARSLYAKLGFRESGYRKNYYAPDASGLSEDAVLMELKLD</sequence>
<dbReference type="AlphaFoldDB" id="A0A2K8LAZ7"/>
<dbReference type="EC" id="2.3.1.128" evidence="6"/>